<dbReference type="PANTHER" id="PTHR43827:SF8">
    <property type="entry name" value="ALDO_KETO REDUCTASE FAMILY PROTEIN"/>
    <property type="match status" value="1"/>
</dbReference>
<dbReference type="SUPFAM" id="SSF51430">
    <property type="entry name" value="NAD(P)-linked oxidoreductase"/>
    <property type="match status" value="1"/>
</dbReference>
<evidence type="ECO:0000313" key="4">
    <source>
        <dbReference type="Proteomes" id="UP000325902"/>
    </source>
</evidence>
<dbReference type="OrthoDB" id="5357513at2759"/>
<dbReference type="AlphaFoldDB" id="A0A5N5DV89"/>
<dbReference type="PANTHER" id="PTHR43827">
    <property type="entry name" value="2,5-DIKETO-D-GLUCONIC ACID REDUCTASE"/>
    <property type="match status" value="1"/>
</dbReference>
<name>A0A5N5DV89_9PEZI</name>
<dbReference type="Pfam" id="PF00248">
    <property type="entry name" value="Aldo_ket_red"/>
    <property type="match status" value="1"/>
</dbReference>
<dbReference type="Proteomes" id="UP000325902">
    <property type="component" value="Unassembled WGS sequence"/>
</dbReference>
<evidence type="ECO:0000259" key="2">
    <source>
        <dbReference type="Pfam" id="PF00248"/>
    </source>
</evidence>
<evidence type="ECO:0000313" key="3">
    <source>
        <dbReference type="EMBL" id="KAB2580084.1"/>
    </source>
</evidence>
<organism evidence="3 4">
    <name type="scientific">Lasiodiplodia theobromae</name>
    <dbReference type="NCBI Taxonomy" id="45133"/>
    <lineage>
        <taxon>Eukaryota</taxon>
        <taxon>Fungi</taxon>
        <taxon>Dikarya</taxon>
        <taxon>Ascomycota</taxon>
        <taxon>Pezizomycotina</taxon>
        <taxon>Dothideomycetes</taxon>
        <taxon>Dothideomycetes incertae sedis</taxon>
        <taxon>Botryosphaeriales</taxon>
        <taxon>Botryosphaeriaceae</taxon>
        <taxon>Lasiodiplodia</taxon>
    </lineage>
</organism>
<keyword evidence="1" id="KW-0560">Oxidoreductase</keyword>
<protein>
    <submittedName>
        <fullName evidence="3">NAD/NADP-dependent indole-3-acetaldehyde reductase</fullName>
    </submittedName>
</protein>
<proteinExistence type="predicted"/>
<reference evidence="3 4" key="1">
    <citation type="journal article" date="2019" name="Sci. Rep.">
        <title>A multi-omics analysis of the grapevine pathogen Lasiodiplodia theobromae reveals that temperature affects the expression of virulence- and pathogenicity-related genes.</title>
        <authorList>
            <person name="Felix C."/>
            <person name="Meneses R."/>
            <person name="Goncalves M.F.M."/>
            <person name="Tilleman L."/>
            <person name="Duarte A.S."/>
            <person name="Jorrin-Novo J.V."/>
            <person name="Van de Peer Y."/>
            <person name="Deforce D."/>
            <person name="Van Nieuwerburgh F."/>
            <person name="Esteves A.C."/>
            <person name="Alves A."/>
        </authorList>
    </citation>
    <scope>NUCLEOTIDE SEQUENCE [LARGE SCALE GENOMIC DNA]</scope>
    <source>
        <strain evidence="3 4">LA-SOL3</strain>
    </source>
</reference>
<dbReference type="CDD" id="cd19071">
    <property type="entry name" value="AKR_AKR1-5-like"/>
    <property type="match status" value="1"/>
</dbReference>
<dbReference type="InterPro" id="IPR036812">
    <property type="entry name" value="NAD(P)_OxRdtase_dom_sf"/>
</dbReference>
<accession>A0A5N5DV89</accession>
<dbReference type="InterPro" id="IPR020471">
    <property type="entry name" value="AKR"/>
</dbReference>
<dbReference type="Gene3D" id="3.20.20.100">
    <property type="entry name" value="NADP-dependent oxidoreductase domain"/>
    <property type="match status" value="1"/>
</dbReference>
<keyword evidence="4" id="KW-1185">Reference proteome</keyword>
<dbReference type="GO" id="GO:0016491">
    <property type="term" value="F:oxidoreductase activity"/>
    <property type="evidence" value="ECO:0007669"/>
    <property type="project" value="UniProtKB-KW"/>
</dbReference>
<dbReference type="InterPro" id="IPR023210">
    <property type="entry name" value="NADP_OxRdtase_dom"/>
</dbReference>
<evidence type="ECO:0000256" key="1">
    <source>
        <dbReference type="ARBA" id="ARBA00023002"/>
    </source>
</evidence>
<comment type="caution">
    <text evidence="3">The sequence shown here is derived from an EMBL/GenBank/DDBJ whole genome shotgun (WGS) entry which is preliminary data.</text>
</comment>
<sequence length="325" mass="35686">MISSAAARLPAQNTTLPQVRVMPPARPILHAIGSPAFIYGTAWKKDASAKLVADALAAGFVAVDTAAQPRHYQEHLVGAGIRDALKANGLARDQIYVQTKFTSPAGQDLNNMPYSPEDPIATQVHTSVKSSLLNLRPTDDESGSGASYIDCLLLHSPLPNIRQTLEAWRTLETYVPHKIRHLGISNVSQPILEVLYRSSTVKPAVVQNRFYAATSYDVSLREFCRENGIVYESFWTLTGNPQLLQSTPVFMLAQFAGVSAEVALYALVMAVDVVVLNGTTNADRMKEDLEGIKKVQEWSKTKDDTWNTILGDFKHMIGDGEDMDE</sequence>
<feature type="domain" description="NADP-dependent oxidoreductase" evidence="2">
    <location>
        <begin position="42"/>
        <end position="231"/>
    </location>
</feature>
<dbReference type="EMBL" id="VCHE01000004">
    <property type="protein sequence ID" value="KAB2580084.1"/>
    <property type="molecule type" value="Genomic_DNA"/>
</dbReference>
<gene>
    <name evidence="3" type="ORF">DBV05_g1081</name>
</gene>